<dbReference type="InterPro" id="IPR050185">
    <property type="entry name" value="Ub_carboxyl-term_hydrolase"/>
</dbReference>
<dbReference type="SUPFAM" id="SSF54001">
    <property type="entry name" value="Cysteine proteinases"/>
    <property type="match status" value="1"/>
</dbReference>
<evidence type="ECO:0000259" key="5">
    <source>
        <dbReference type="PROSITE" id="PS50235"/>
    </source>
</evidence>
<dbReference type="PANTHER" id="PTHR21646:SF20">
    <property type="entry name" value="UBIQUITIN CARBOXYL-TERMINAL HYDROLASE 43"/>
    <property type="match status" value="1"/>
</dbReference>
<name>A0A8C4V4U9_FALTI</name>
<feature type="compositionally biased region" description="Gly residues" evidence="4">
    <location>
        <begin position="133"/>
        <end position="151"/>
    </location>
</feature>
<dbReference type="PROSITE" id="PS00973">
    <property type="entry name" value="USP_2"/>
    <property type="match status" value="1"/>
</dbReference>
<feature type="compositionally biased region" description="Low complexity" evidence="4">
    <location>
        <begin position="47"/>
        <end position="73"/>
    </location>
</feature>
<dbReference type="Ensembl" id="ENSFTIT00000022784.1">
    <property type="protein sequence ID" value="ENSFTIP00000021870.1"/>
    <property type="gene ID" value="ENSFTIG00000014188.1"/>
</dbReference>
<dbReference type="PROSITE" id="PS50235">
    <property type="entry name" value="USP_3"/>
    <property type="match status" value="1"/>
</dbReference>
<reference evidence="6" key="2">
    <citation type="submission" date="2025-09" db="UniProtKB">
        <authorList>
            <consortium name="Ensembl"/>
        </authorList>
    </citation>
    <scope>IDENTIFICATION</scope>
</reference>
<feature type="compositionally biased region" description="Pro residues" evidence="4">
    <location>
        <begin position="800"/>
        <end position="813"/>
    </location>
</feature>
<reference evidence="6" key="1">
    <citation type="submission" date="2025-08" db="UniProtKB">
        <authorList>
            <consortium name="Ensembl"/>
        </authorList>
    </citation>
    <scope>IDENTIFICATION</scope>
</reference>
<dbReference type="Gene3D" id="3.90.70.10">
    <property type="entry name" value="Cysteine proteinases"/>
    <property type="match status" value="2"/>
</dbReference>
<feature type="region of interest" description="Disordered" evidence="4">
    <location>
        <begin position="797"/>
        <end position="819"/>
    </location>
</feature>
<protein>
    <recommendedName>
        <fullName evidence="2">ubiquitinyl hydrolase 1</fullName>
        <ecNumber evidence="2">3.4.19.12</ecNumber>
    </recommendedName>
</protein>
<feature type="compositionally biased region" description="Pro residues" evidence="4">
    <location>
        <begin position="901"/>
        <end position="916"/>
    </location>
</feature>
<accession>A0A8C4V4U9</accession>
<feature type="region of interest" description="Disordered" evidence="4">
    <location>
        <begin position="32"/>
        <end position="166"/>
    </location>
</feature>
<feature type="domain" description="USP" evidence="5">
    <location>
        <begin position="234"/>
        <end position="762"/>
    </location>
</feature>
<evidence type="ECO:0000256" key="1">
    <source>
        <dbReference type="ARBA" id="ARBA00000707"/>
    </source>
</evidence>
<dbReference type="InterPro" id="IPR018200">
    <property type="entry name" value="USP_CS"/>
</dbReference>
<dbReference type="GO" id="GO:0004843">
    <property type="term" value="F:cysteine-type deubiquitinase activity"/>
    <property type="evidence" value="ECO:0007669"/>
    <property type="project" value="UniProtKB-EC"/>
</dbReference>
<proteinExistence type="predicted"/>
<evidence type="ECO:0000256" key="2">
    <source>
        <dbReference type="ARBA" id="ARBA00012759"/>
    </source>
</evidence>
<dbReference type="CDD" id="cd02674">
    <property type="entry name" value="Peptidase_C19R"/>
    <property type="match status" value="1"/>
</dbReference>
<dbReference type="FunFam" id="3.90.70.10:FF:000048">
    <property type="entry name" value="Ubiquitin carboxyl-terminal hydrolase 31"/>
    <property type="match status" value="1"/>
</dbReference>
<evidence type="ECO:0000313" key="7">
    <source>
        <dbReference type="Proteomes" id="UP000694562"/>
    </source>
</evidence>
<dbReference type="InterPro" id="IPR038765">
    <property type="entry name" value="Papain-like_cys_pep_sf"/>
</dbReference>
<feature type="compositionally biased region" description="Gly residues" evidence="4">
    <location>
        <begin position="115"/>
        <end position="125"/>
    </location>
</feature>
<dbReference type="Pfam" id="PF00443">
    <property type="entry name" value="UCH"/>
    <property type="match status" value="1"/>
</dbReference>
<evidence type="ECO:0000313" key="6">
    <source>
        <dbReference type="Ensembl" id="ENSFTIP00000021870.1"/>
    </source>
</evidence>
<dbReference type="Proteomes" id="UP000694562">
    <property type="component" value="Unplaced"/>
</dbReference>
<dbReference type="AlphaFoldDB" id="A0A8C4V4U9"/>
<comment type="catalytic activity">
    <reaction evidence="1">
        <text>Thiol-dependent hydrolysis of ester, thioester, amide, peptide and isopeptide bonds formed by the C-terminal Gly of ubiquitin (a 76-residue protein attached to proteins as an intracellular targeting signal).</text>
        <dbReference type="EC" id="3.4.19.12"/>
    </reaction>
</comment>
<organism evidence="6 7">
    <name type="scientific">Falco tinnunculus</name>
    <name type="common">Common kestrel</name>
    <dbReference type="NCBI Taxonomy" id="100819"/>
    <lineage>
        <taxon>Eukaryota</taxon>
        <taxon>Metazoa</taxon>
        <taxon>Chordata</taxon>
        <taxon>Craniata</taxon>
        <taxon>Vertebrata</taxon>
        <taxon>Euteleostomi</taxon>
        <taxon>Archelosauria</taxon>
        <taxon>Archosauria</taxon>
        <taxon>Dinosauria</taxon>
        <taxon>Saurischia</taxon>
        <taxon>Theropoda</taxon>
        <taxon>Coelurosauria</taxon>
        <taxon>Aves</taxon>
        <taxon>Neognathae</taxon>
        <taxon>Neoaves</taxon>
        <taxon>Telluraves</taxon>
        <taxon>Australaves</taxon>
        <taxon>Falconiformes</taxon>
        <taxon>Falconidae</taxon>
        <taxon>Falco</taxon>
    </lineage>
</organism>
<feature type="compositionally biased region" description="Gly residues" evidence="4">
    <location>
        <begin position="93"/>
        <end position="102"/>
    </location>
</feature>
<dbReference type="InterPro" id="IPR001394">
    <property type="entry name" value="Peptidase_C19_UCH"/>
</dbReference>
<dbReference type="EC" id="3.4.19.12" evidence="2"/>
<sequence length="1059" mass="110791">MLGAAGGCTPARCWGQAGVPCGDAGGGRRGHPAVMLGTPGFGRLCRPRQQLPAPSSSSSSSSSRSLPSPRASPAGGGAGRAQNLPPGPAGPRTGTGTGGGGCPAPARGHARRRGAGAGGAGGGRRPPGAMSAAGGGGGGGPGRRRGGGGSPAGRPRGAAGGGRRRRALRSLGSLAGRLLRTWARLAGGRGRRRAAPEDDEGGFRGGGGGGGERRRRRPGGAAPGGGGERPPGAQGLRNHGNTCFMNAVVQCLSNTAPLAEFLALGRYRARGARAEVTHRLAALVRALWTRDYTPQLSAEFKNIVSKHSSQFRGNAQHDALEFLLWLLDRMHEDLGAASPALQARVPEEPGEDGGSGAGSPSPAAQHPGGQSFVQSHFQAQYRSSLTCPHCLKQSNTFDPFLCISLPIPLRQTRALNVTLVLQCERWRFVRVGLAVPLLGTVAQLREMVAREGCIPPEQVILAEVSPRGFLRSLGDTEELGAAGQGAPLYAFQPPPARRAGSGHRWCCGRSGVSLGSSSSTASWLSCGPCCGGSCGHRALQLSGAGGPPHVKLTVEWDMSTKERLFGNIQEEVVQDAESVRLQQQAHRQQHSCTLDECFQLYTKEEQLAPDDAWRCPHCKVPQQGTVKLSLWTLPDILIIHLKRFRQVAEHRHKLTTLVRFPLRGLDMAPHVAQRGQAGGQLLGRWAPWQPPLCLPPSCPRDYLYDLYAVCNHHGSMQGGHYTAYCCNALDGQWYSYDDSRVEGVQEAEVSTRSAYILFYQRRNAVPAWSAGSSVRGSTASSLSDHWLARLGGSTRATMAPCPPATPPSPPGTPDAPAVPEKGGFDARPLVRGVQGRSLSVKLSPASAPPRAIPPRWSFACKERGPLGGPGGLVAYLESGRRPRCTRRSLLPLGTGGESGPDTPPAPSPAPASPPKQPGKGQEEPGTPRAPRQPLRVPMLRRAASAGAEGSLRLPPKSQSSPGRSGEGPGGLRHTGLPRPEGDVGVPPVQLSPNLVAMARSQSSASLPRRPEGGLQRSASLGRGVGGPHLPTRGPPGATLQRGRQPAGSLRHPAVPESSF</sequence>
<keyword evidence="7" id="KW-1185">Reference proteome</keyword>
<dbReference type="PANTHER" id="PTHR21646">
    <property type="entry name" value="UBIQUITIN CARBOXYL-TERMINAL HYDROLASE"/>
    <property type="match status" value="1"/>
</dbReference>
<feature type="compositionally biased region" description="Low complexity" evidence="4">
    <location>
        <begin position="358"/>
        <end position="369"/>
    </location>
</feature>
<evidence type="ECO:0000256" key="4">
    <source>
        <dbReference type="SAM" id="MobiDB-lite"/>
    </source>
</evidence>
<dbReference type="OrthoDB" id="292964at2759"/>
<dbReference type="PROSITE" id="PS00972">
    <property type="entry name" value="USP_1"/>
    <property type="match status" value="1"/>
</dbReference>
<evidence type="ECO:0000256" key="3">
    <source>
        <dbReference type="ARBA" id="ARBA00022801"/>
    </source>
</evidence>
<feature type="region of interest" description="Disordered" evidence="4">
    <location>
        <begin position="187"/>
        <end position="237"/>
    </location>
</feature>
<dbReference type="InterPro" id="IPR028889">
    <property type="entry name" value="USP"/>
</dbReference>
<feature type="region of interest" description="Disordered" evidence="4">
    <location>
        <begin position="345"/>
        <end position="370"/>
    </location>
</feature>
<feature type="region of interest" description="Disordered" evidence="4">
    <location>
        <begin position="886"/>
        <end position="1059"/>
    </location>
</feature>
<dbReference type="GO" id="GO:0016579">
    <property type="term" value="P:protein deubiquitination"/>
    <property type="evidence" value="ECO:0007669"/>
    <property type="project" value="InterPro"/>
</dbReference>
<dbReference type="OMA" id="RWENITK"/>
<keyword evidence="3" id="KW-0378">Hydrolase</keyword>